<reference evidence="1 2" key="1">
    <citation type="submission" date="2024-05" db="EMBL/GenBank/DDBJ databases">
        <title>Genome Sequence and Characterization of the New Strain Purple Sulfur Bacterium of Genus Thioalkalicoccus.</title>
        <authorList>
            <person name="Bryantseva I.A."/>
            <person name="Kyndt J.A."/>
            <person name="Imhoff J.F."/>
        </authorList>
    </citation>
    <scope>NUCLEOTIDE SEQUENCE [LARGE SCALE GENOMIC DNA]</scope>
    <source>
        <strain evidence="1 2">Um2</strain>
    </source>
</reference>
<comment type="caution">
    <text evidence="1">The sequence shown here is derived from an EMBL/GenBank/DDBJ whole genome shotgun (WGS) entry which is preliminary data.</text>
</comment>
<evidence type="ECO:0000313" key="1">
    <source>
        <dbReference type="EMBL" id="MEY6432333.1"/>
    </source>
</evidence>
<keyword evidence="2" id="KW-1185">Reference proteome</keyword>
<gene>
    <name evidence="1" type="ORF">ABC977_07935</name>
</gene>
<dbReference type="RefSeq" id="WP_369666716.1">
    <property type="nucleotide sequence ID" value="NZ_JBDKXB010000007.1"/>
</dbReference>
<evidence type="ECO:0000313" key="2">
    <source>
        <dbReference type="Proteomes" id="UP001564408"/>
    </source>
</evidence>
<accession>A0ABV4BCU8</accession>
<protein>
    <recommendedName>
        <fullName evidence="3">CopG family transcriptional regulator</fullName>
    </recommendedName>
</protein>
<evidence type="ECO:0008006" key="3">
    <source>
        <dbReference type="Google" id="ProtNLM"/>
    </source>
</evidence>
<proteinExistence type="predicted"/>
<dbReference type="EMBL" id="JBDKXB010000007">
    <property type="protein sequence ID" value="MEY6432333.1"/>
    <property type="molecule type" value="Genomic_DNA"/>
</dbReference>
<organism evidence="1 2">
    <name type="scientific">Thioalkalicoccus limnaeus</name>
    <dbReference type="NCBI Taxonomy" id="120681"/>
    <lineage>
        <taxon>Bacteria</taxon>
        <taxon>Pseudomonadati</taxon>
        <taxon>Pseudomonadota</taxon>
        <taxon>Gammaproteobacteria</taxon>
        <taxon>Chromatiales</taxon>
        <taxon>Chromatiaceae</taxon>
        <taxon>Thioalkalicoccus</taxon>
    </lineage>
</organism>
<dbReference type="Proteomes" id="UP001564408">
    <property type="component" value="Unassembled WGS sequence"/>
</dbReference>
<name>A0ABV4BCU8_9GAMM</name>
<sequence>MSFTVCLTPEEQALLERVSRQSARSQDDLVRQGIRELCQRLLEQTGPTPYETGRDLFGAGHLAEPPTDPAKRQIWEALHAKHGRLG</sequence>